<dbReference type="InterPro" id="IPR029752">
    <property type="entry name" value="D-isomer_DH_CS1"/>
</dbReference>
<dbReference type="InterPro" id="IPR006140">
    <property type="entry name" value="D-isomer_DH_NAD-bd"/>
</dbReference>
<dbReference type="Pfam" id="PF02826">
    <property type="entry name" value="2-Hacid_dh_C"/>
    <property type="match status" value="1"/>
</dbReference>
<dbReference type="PANTHER" id="PTHR43026">
    <property type="entry name" value="2-HYDROXYACID DEHYDROGENASE HOMOLOG 1-RELATED"/>
    <property type="match status" value="1"/>
</dbReference>
<gene>
    <name evidence="7" type="ORF">ACFOND_12525</name>
</gene>
<evidence type="ECO:0000313" key="7">
    <source>
        <dbReference type="EMBL" id="MFC3702467.1"/>
    </source>
</evidence>
<name>A0ABV7WTS2_9GAMM</name>
<dbReference type="RefSeq" id="WP_290282076.1">
    <property type="nucleotide sequence ID" value="NZ_JAUFQI010000001.1"/>
</dbReference>
<evidence type="ECO:0000256" key="4">
    <source>
        <dbReference type="RuleBase" id="RU003719"/>
    </source>
</evidence>
<reference evidence="8" key="1">
    <citation type="journal article" date="2019" name="Int. J. Syst. Evol. Microbiol.">
        <title>The Global Catalogue of Microorganisms (GCM) 10K type strain sequencing project: providing services to taxonomists for standard genome sequencing and annotation.</title>
        <authorList>
            <consortium name="The Broad Institute Genomics Platform"/>
            <consortium name="The Broad Institute Genome Sequencing Center for Infectious Disease"/>
            <person name="Wu L."/>
            <person name="Ma J."/>
        </authorList>
    </citation>
    <scope>NUCLEOTIDE SEQUENCE [LARGE SCALE GENOMIC DNA]</scope>
    <source>
        <strain evidence="8">CECT 8288</strain>
    </source>
</reference>
<comment type="caution">
    <text evidence="7">The sequence shown here is derived from an EMBL/GenBank/DDBJ whole genome shotgun (WGS) entry which is preliminary data.</text>
</comment>
<dbReference type="Proteomes" id="UP001595710">
    <property type="component" value="Unassembled WGS sequence"/>
</dbReference>
<dbReference type="PROSITE" id="PS00065">
    <property type="entry name" value="D_2_HYDROXYACID_DH_1"/>
    <property type="match status" value="1"/>
</dbReference>
<evidence type="ECO:0000259" key="6">
    <source>
        <dbReference type="Pfam" id="PF02826"/>
    </source>
</evidence>
<accession>A0ABV7WTS2</accession>
<evidence type="ECO:0000256" key="2">
    <source>
        <dbReference type="ARBA" id="ARBA00023002"/>
    </source>
</evidence>
<dbReference type="EMBL" id="JBHRYN010000013">
    <property type="protein sequence ID" value="MFC3702467.1"/>
    <property type="molecule type" value="Genomic_DNA"/>
</dbReference>
<dbReference type="GO" id="GO:0008720">
    <property type="term" value="F:D-lactate dehydrogenase (NAD+) activity"/>
    <property type="evidence" value="ECO:0007669"/>
    <property type="project" value="UniProtKB-EC"/>
</dbReference>
<feature type="domain" description="D-isomer specific 2-hydroxyacid dehydrogenase NAD-binding" evidence="6">
    <location>
        <begin position="109"/>
        <end position="296"/>
    </location>
</feature>
<dbReference type="InterPro" id="IPR006139">
    <property type="entry name" value="D-isomer_2_OHA_DH_cat_dom"/>
</dbReference>
<protein>
    <submittedName>
        <fullName evidence="7">2-hydroxyacid dehydrogenase</fullName>
        <ecNumber evidence="7">1.1.1.28</ecNumber>
    </submittedName>
</protein>
<keyword evidence="2 4" id="KW-0560">Oxidoreductase</keyword>
<dbReference type="Pfam" id="PF00389">
    <property type="entry name" value="2-Hacid_dh"/>
    <property type="match status" value="1"/>
</dbReference>
<dbReference type="SUPFAM" id="SSF51735">
    <property type="entry name" value="NAD(P)-binding Rossmann-fold domains"/>
    <property type="match status" value="1"/>
</dbReference>
<keyword evidence="3" id="KW-0520">NAD</keyword>
<organism evidence="7 8">
    <name type="scientific">Reinekea marina</name>
    <dbReference type="NCBI Taxonomy" id="1310421"/>
    <lineage>
        <taxon>Bacteria</taxon>
        <taxon>Pseudomonadati</taxon>
        <taxon>Pseudomonadota</taxon>
        <taxon>Gammaproteobacteria</taxon>
        <taxon>Oceanospirillales</taxon>
        <taxon>Saccharospirillaceae</taxon>
        <taxon>Reinekea</taxon>
    </lineage>
</organism>
<dbReference type="SUPFAM" id="SSF52283">
    <property type="entry name" value="Formate/glycerate dehydrogenase catalytic domain-like"/>
    <property type="match status" value="1"/>
</dbReference>
<dbReference type="EC" id="1.1.1.28" evidence="7"/>
<dbReference type="CDD" id="cd12183">
    <property type="entry name" value="LDH_like_2"/>
    <property type="match status" value="1"/>
</dbReference>
<evidence type="ECO:0000256" key="3">
    <source>
        <dbReference type="ARBA" id="ARBA00023027"/>
    </source>
</evidence>
<dbReference type="Gene3D" id="3.40.50.720">
    <property type="entry name" value="NAD(P)-binding Rossmann-like Domain"/>
    <property type="match status" value="2"/>
</dbReference>
<dbReference type="InterPro" id="IPR036291">
    <property type="entry name" value="NAD(P)-bd_dom_sf"/>
</dbReference>
<dbReference type="InterPro" id="IPR058205">
    <property type="entry name" value="D-LDH-like"/>
</dbReference>
<keyword evidence="8" id="KW-1185">Reference proteome</keyword>
<evidence type="ECO:0000256" key="1">
    <source>
        <dbReference type="ARBA" id="ARBA00005854"/>
    </source>
</evidence>
<dbReference type="InterPro" id="IPR029753">
    <property type="entry name" value="D-isomer_DH_CS"/>
</dbReference>
<sequence>MRVAVFSSKPYDENHLIQANKHNHHFSFFESHLDETTVALSQGFDAVCCFVNDTLNADVIKHLEDNGIKLIAMRCAGFNNVDLEAAQKANITVTRVPEYSPYAVAEHAVALILALNRNIHRAYNRVRENNYALDGLMGFDLHGKTIGVIGTGKIGLAFIKIMRGFGCTVNCYDPYPNPEITPVMANYVGLEKIWTDSDIVSLHCPLMDATNHMINQETLAQMKDGVTLINTSRGGLIDTGAVISALKSGKIGNLGLDVYEEEAELFFENNSNKILYDDQLARLLSFLNVIVTGHQAFFTAEALTAIAQVTLNNIDGFTEGNFDTIFQVNAE</sequence>
<dbReference type="PANTHER" id="PTHR43026:SF1">
    <property type="entry name" value="2-HYDROXYACID DEHYDROGENASE HOMOLOG 1-RELATED"/>
    <property type="match status" value="1"/>
</dbReference>
<evidence type="ECO:0000259" key="5">
    <source>
        <dbReference type="Pfam" id="PF00389"/>
    </source>
</evidence>
<comment type="similarity">
    <text evidence="1 4">Belongs to the D-isomer specific 2-hydroxyacid dehydrogenase family.</text>
</comment>
<feature type="domain" description="D-isomer specific 2-hydroxyacid dehydrogenase catalytic" evidence="5">
    <location>
        <begin position="3"/>
        <end position="320"/>
    </location>
</feature>
<proteinExistence type="inferred from homology"/>
<dbReference type="PROSITE" id="PS00670">
    <property type="entry name" value="D_2_HYDROXYACID_DH_2"/>
    <property type="match status" value="1"/>
</dbReference>
<evidence type="ECO:0000313" key="8">
    <source>
        <dbReference type="Proteomes" id="UP001595710"/>
    </source>
</evidence>